<gene>
    <name evidence="2" type="ORF">JF539_20385</name>
</gene>
<feature type="transmembrane region" description="Helical" evidence="1">
    <location>
        <begin position="124"/>
        <end position="141"/>
    </location>
</feature>
<dbReference type="AlphaFoldDB" id="A0A939EGI4"/>
<evidence type="ECO:0000256" key="1">
    <source>
        <dbReference type="SAM" id="Phobius"/>
    </source>
</evidence>
<dbReference type="InterPro" id="IPR010266">
    <property type="entry name" value="NnrS"/>
</dbReference>
<proteinExistence type="predicted"/>
<feature type="transmembrane region" description="Helical" evidence="1">
    <location>
        <begin position="280"/>
        <end position="300"/>
    </location>
</feature>
<reference evidence="2" key="1">
    <citation type="submission" date="2020-12" db="EMBL/GenBank/DDBJ databases">
        <title>Oil enriched cultivation method for isolating marine PHA-producing bacteria.</title>
        <authorList>
            <person name="Zheng W."/>
            <person name="Yu S."/>
            <person name="Huang Y."/>
        </authorList>
    </citation>
    <scope>NUCLEOTIDE SEQUENCE</scope>
    <source>
        <strain evidence="2">SY-2-12</strain>
    </source>
</reference>
<feature type="transmembrane region" description="Helical" evidence="1">
    <location>
        <begin position="69"/>
        <end position="87"/>
    </location>
</feature>
<comment type="caution">
    <text evidence="2">The sequence shown here is derived from an EMBL/GenBank/DDBJ whole genome shotgun (WGS) entry which is preliminary data.</text>
</comment>
<feature type="transmembrane region" description="Helical" evidence="1">
    <location>
        <begin position="153"/>
        <end position="173"/>
    </location>
</feature>
<keyword evidence="1" id="KW-0812">Transmembrane</keyword>
<feature type="transmembrane region" description="Helical" evidence="1">
    <location>
        <begin position="374"/>
        <end position="393"/>
    </location>
</feature>
<accession>A0A939EGI4</accession>
<dbReference type="EMBL" id="JAEKJZ010000005">
    <property type="protein sequence ID" value="MBN9672725.1"/>
    <property type="molecule type" value="Genomic_DNA"/>
</dbReference>
<evidence type="ECO:0000313" key="3">
    <source>
        <dbReference type="Proteomes" id="UP000664096"/>
    </source>
</evidence>
<feature type="transmembrane region" description="Helical" evidence="1">
    <location>
        <begin position="344"/>
        <end position="362"/>
    </location>
</feature>
<feature type="transmembrane region" description="Helical" evidence="1">
    <location>
        <begin position="29"/>
        <end position="49"/>
    </location>
</feature>
<keyword evidence="1" id="KW-0472">Membrane</keyword>
<keyword evidence="1" id="KW-1133">Transmembrane helix</keyword>
<sequence>MSCGPVCETTPHPAPAGLWNILGDEGFRLFFPLGAAYAALWPFLWVLAFGFDLPLAREVPPSLWHANEMLVGAFGAALAGFLTTAAPEWTDTAPIKGRNLWLLAALWGTGRAVGLFGWDGLGALGALADLAWMTALLLYLLQLSWQQRTDRLLAFAAWLAILLGCVLAARAGFWEGNTGLASRALNLAGLAFLGLLGLALSRITVPVTNLVLDPSEKTSPFRPHPGRLNLAPGLVLVAMVGEIAGLSPAVSGFLMIAAGAAFVDRVAEAFIGRAAFRSEILMLAGSSALAGAGLMLAGAARLGAPWPEITGLHLAFLGGLGLGVYAVFCIAGKLHTGQPLGQAFSVRIGALCVGLSAFLRIAPDFGFDLPGPHLGMAVVFWSAAFLLWLRNFWPMLSRIDRAGGD</sequence>
<organism evidence="2 3">
    <name type="scientific">Roseibium aggregatum</name>
    <dbReference type="NCBI Taxonomy" id="187304"/>
    <lineage>
        <taxon>Bacteria</taxon>
        <taxon>Pseudomonadati</taxon>
        <taxon>Pseudomonadota</taxon>
        <taxon>Alphaproteobacteria</taxon>
        <taxon>Hyphomicrobiales</taxon>
        <taxon>Stappiaceae</taxon>
        <taxon>Roseibium</taxon>
    </lineage>
</organism>
<dbReference type="Proteomes" id="UP000664096">
    <property type="component" value="Unassembled WGS sequence"/>
</dbReference>
<dbReference type="Pfam" id="PF05940">
    <property type="entry name" value="NnrS"/>
    <property type="match status" value="1"/>
</dbReference>
<evidence type="ECO:0000313" key="2">
    <source>
        <dbReference type="EMBL" id="MBN9672725.1"/>
    </source>
</evidence>
<dbReference type="RefSeq" id="WP_207142583.1">
    <property type="nucleotide sequence ID" value="NZ_JAEKJZ010000005.1"/>
</dbReference>
<feature type="transmembrane region" description="Helical" evidence="1">
    <location>
        <begin position="99"/>
        <end position="118"/>
    </location>
</feature>
<name>A0A939EGI4_9HYPH</name>
<feature type="transmembrane region" description="Helical" evidence="1">
    <location>
        <begin position="185"/>
        <end position="205"/>
    </location>
</feature>
<feature type="transmembrane region" description="Helical" evidence="1">
    <location>
        <begin position="312"/>
        <end position="332"/>
    </location>
</feature>
<protein>
    <submittedName>
        <fullName evidence="2">NnrS family protein</fullName>
    </submittedName>
</protein>